<dbReference type="PANTHER" id="PTHR33909">
    <property type="entry name" value="SEC TRANSLOCON ACCESSORY COMPLEX SUBUNIT YAJC"/>
    <property type="match status" value="1"/>
</dbReference>
<evidence type="ECO:0000256" key="9">
    <source>
        <dbReference type="ARBA" id="ARBA00023010"/>
    </source>
</evidence>
<keyword evidence="9" id="KW-0811">Translocation</keyword>
<dbReference type="Pfam" id="PF02699">
    <property type="entry name" value="YajC"/>
    <property type="match status" value="1"/>
</dbReference>
<evidence type="ECO:0000256" key="6">
    <source>
        <dbReference type="ARBA" id="ARBA00022692"/>
    </source>
</evidence>
<comment type="similarity">
    <text evidence="2">Belongs to the YajC family.</text>
</comment>
<evidence type="ECO:0000256" key="10">
    <source>
        <dbReference type="ARBA" id="ARBA00023136"/>
    </source>
</evidence>
<organism evidence="12 13">
    <name type="scientific">Candidatus Aphodosoma intestinipullorum</name>
    <dbReference type="NCBI Taxonomy" id="2840674"/>
    <lineage>
        <taxon>Bacteria</taxon>
        <taxon>Pseudomonadati</taxon>
        <taxon>Bacteroidota</taxon>
        <taxon>Bacteroidia</taxon>
        <taxon>Bacteroidales</taxon>
        <taxon>Candidatus Aphodosoma</taxon>
    </lineage>
</organism>
<protein>
    <recommendedName>
        <fullName evidence="3">Sec translocon accessory complex subunit YajC</fullName>
    </recommendedName>
</protein>
<proteinExistence type="inferred from homology"/>
<keyword evidence="6 11" id="KW-0812">Transmembrane</keyword>
<dbReference type="EMBL" id="JADIMV010000049">
    <property type="protein sequence ID" value="MBO8439557.1"/>
    <property type="molecule type" value="Genomic_DNA"/>
</dbReference>
<dbReference type="InterPro" id="IPR003849">
    <property type="entry name" value="Preprotein_translocase_YajC"/>
</dbReference>
<dbReference type="NCBIfam" id="TIGR00739">
    <property type="entry name" value="yajC"/>
    <property type="match status" value="1"/>
</dbReference>
<evidence type="ECO:0000256" key="5">
    <source>
        <dbReference type="ARBA" id="ARBA00022475"/>
    </source>
</evidence>
<evidence type="ECO:0000256" key="4">
    <source>
        <dbReference type="ARBA" id="ARBA00022448"/>
    </source>
</evidence>
<dbReference type="Proteomes" id="UP000712007">
    <property type="component" value="Unassembled WGS sequence"/>
</dbReference>
<comment type="caution">
    <text evidence="12">The sequence shown here is derived from an EMBL/GenBank/DDBJ whole genome shotgun (WGS) entry which is preliminary data.</text>
</comment>
<reference evidence="12" key="2">
    <citation type="journal article" date="2021" name="PeerJ">
        <title>Extensive microbial diversity within the chicken gut microbiome revealed by metagenomics and culture.</title>
        <authorList>
            <person name="Gilroy R."/>
            <person name="Ravi A."/>
            <person name="Getino M."/>
            <person name="Pursley I."/>
            <person name="Horton D.L."/>
            <person name="Alikhan N.F."/>
            <person name="Baker D."/>
            <person name="Gharbi K."/>
            <person name="Hall N."/>
            <person name="Watson M."/>
            <person name="Adriaenssens E.M."/>
            <person name="Foster-Nyarko E."/>
            <person name="Jarju S."/>
            <person name="Secka A."/>
            <person name="Antonio M."/>
            <person name="Oren A."/>
            <person name="Chaudhuri R.R."/>
            <person name="La Ragione R."/>
            <person name="Hildebrand F."/>
            <person name="Pallen M.J."/>
        </authorList>
    </citation>
    <scope>NUCLEOTIDE SEQUENCE</scope>
    <source>
        <strain evidence="12">3924</strain>
    </source>
</reference>
<keyword evidence="8 11" id="KW-1133">Transmembrane helix</keyword>
<keyword evidence="4" id="KW-0813">Transport</keyword>
<sequence length="112" mass="12269">MLNIILDAAAAGTSGAGGGIMQILMLVLIVVVFYFFMIRPQSKRQKEIKKFQDSLENGKHIITSGGIYGKVREVKDNYVVVEITDGVKIRVNKNMVFDSPEDANQTPAAPAK</sequence>
<evidence type="ECO:0000313" key="12">
    <source>
        <dbReference type="EMBL" id="MBO8439557.1"/>
    </source>
</evidence>
<dbReference type="GO" id="GO:0005886">
    <property type="term" value="C:plasma membrane"/>
    <property type="evidence" value="ECO:0007669"/>
    <property type="project" value="UniProtKB-SubCell"/>
</dbReference>
<dbReference type="SMART" id="SM01323">
    <property type="entry name" value="YajC"/>
    <property type="match status" value="1"/>
</dbReference>
<keyword evidence="5" id="KW-1003">Cell membrane</keyword>
<evidence type="ECO:0000256" key="3">
    <source>
        <dbReference type="ARBA" id="ARBA00014962"/>
    </source>
</evidence>
<dbReference type="PRINTS" id="PR01853">
    <property type="entry name" value="YAJCTRNLCASE"/>
</dbReference>
<dbReference type="AlphaFoldDB" id="A0A940DKS9"/>
<keyword evidence="10 11" id="KW-0472">Membrane</keyword>
<evidence type="ECO:0000256" key="7">
    <source>
        <dbReference type="ARBA" id="ARBA00022927"/>
    </source>
</evidence>
<evidence type="ECO:0000313" key="13">
    <source>
        <dbReference type="Proteomes" id="UP000712007"/>
    </source>
</evidence>
<keyword evidence="7" id="KW-0653">Protein transport</keyword>
<evidence type="ECO:0000256" key="8">
    <source>
        <dbReference type="ARBA" id="ARBA00022989"/>
    </source>
</evidence>
<feature type="transmembrane region" description="Helical" evidence="11">
    <location>
        <begin position="20"/>
        <end position="38"/>
    </location>
</feature>
<dbReference type="PANTHER" id="PTHR33909:SF1">
    <property type="entry name" value="SEC TRANSLOCON ACCESSORY COMPLEX SUBUNIT YAJC"/>
    <property type="match status" value="1"/>
</dbReference>
<accession>A0A940DKS9</accession>
<comment type="subcellular location">
    <subcellularLocation>
        <location evidence="1">Cell membrane</location>
        <topology evidence="1">Single-pass membrane protein</topology>
    </subcellularLocation>
</comment>
<evidence type="ECO:0000256" key="1">
    <source>
        <dbReference type="ARBA" id="ARBA00004162"/>
    </source>
</evidence>
<reference evidence="12" key="1">
    <citation type="submission" date="2020-10" db="EMBL/GenBank/DDBJ databases">
        <authorList>
            <person name="Gilroy R."/>
        </authorList>
    </citation>
    <scope>NUCLEOTIDE SEQUENCE</scope>
    <source>
        <strain evidence="12">3924</strain>
    </source>
</reference>
<dbReference type="GO" id="GO:0015031">
    <property type="term" value="P:protein transport"/>
    <property type="evidence" value="ECO:0007669"/>
    <property type="project" value="UniProtKB-KW"/>
</dbReference>
<evidence type="ECO:0000256" key="2">
    <source>
        <dbReference type="ARBA" id="ARBA00006742"/>
    </source>
</evidence>
<name>A0A940DKS9_9BACT</name>
<evidence type="ECO:0000256" key="11">
    <source>
        <dbReference type="SAM" id="Phobius"/>
    </source>
</evidence>
<gene>
    <name evidence="12" type="primary">yajC</name>
    <name evidence="12" type="ORF">IAC51_02795</name>
</gene>